<evidence type="ECO:0000313" key="2">
    <source>
        <dbReference type="Proteomes" id="UP000266177"/>
    </source>
</evidence>
<reference evidence="1 2" key="1">
    <citation type="submission" date="2018-09" db="EMBL/GenBank/DDBJ databases">
        <title>Paenibacillus SK2017-BO5.</title>
        <authorList>
            <person name="Piskunova J.V."/>
            <person name="Dubiley S.A."/>
            <person name="Severinov K.V."/>
        </authorList>
    </citation>
    <scope>NUCLEOTIDE SEQUENCE [LARGE SCALE GENOMIC DNA]</scope>
    <source>
        <strain evidence="1 2">BO5</strain>
    </source>
</reference>
<dbReference type="RefSeq" id="WP_119793185.1">
    <property type="nucleotide sequence ID" value="NZ_QYZD01000007.1"/>
</dbReference>
<comment type="caution">
    <text evidence="1">The sequence shown here is derived from an EMBL/GenBank/DDBJ whole genome shotgun (WGS) entry which is preliminary data.</text>
</comment>
<proteinExistence type="predicted"/>
<dbReference type="AlphaFoldDB" id="A0A3A3GI20"/>
<dbReference type="Proteomes" id="UP000266177">
    <property type="component" value="Unassembled WGS sequence"/>
</dbReference>
<evidence type="ECO:0008006" key="3">
    <source>
        <dbReference type="Google" id="ProtNLM"/>
    </source>
</evidence>
<name>A0A3A3GI20_PANTH</name>
<accession>A0A3A3GI20</accession>
<evidence type="ECO:0000313" key="1">
    <source>
        <dbReference type="EMBL" id="RJG24207.1"/>
    </source>
</evidence>
<protein>
    <recommendedName>
        <fullName evidence="3">Helix-turn-helix conjugative transposon-like domain-containing protein</fullName>
    </recommendedName>
</protein>
<dbReference type="EMBL" id="QYZD01000007">
    <property type="protein sequence ID" value="RJG24207.1"/>
    <property type="molecule type" value="Genomic_DNA"/>
</dbReference>
<organism evidence="1 2">
    <name type="scientific">Paenibacillus thiaminolyticus</name>
    <name type="common">Bacillus thiaminolyticus</name>
    <dbReference type="NCBI Taxonomy" id="49283"/>
    <lineage>
        <taxon>Bacteria</taxon>
        <taxon>Bacillati</taxon>
        <taxon>Bacillota</taxon>
        <taxon>Bacilli</taxon>
        <taxon>Bacillales</taxon>
        <taxon>Paenibacillaceae</taxon>
        <taxon>Paenibacillus</taxon>
    </lineage>
</organism>
<dbReference type="OrthoDB" id="2471504at2"/>
<gene>
    <name evidence="1" type="ORF">DQX05_10055</name>
</gene>
<sequence>METQIPSPVMSEAEFAEWMKQARQHDKDALLRLIRYFEPDIQYMCRFMRMPKEDAEQSLRLELIDLLKHAEV</sequence>